<sequence length="165" mass="17672">MTKPSSTFPASQVSSSDGATTTEPEERSTPHASSAIRFLESVGISDPEVENYSSKDFYSVLLCNHLKTHTVQRGHVTSFTTVKPPITNSFGGLHGGVVAAIAERVAIATARTAAELVVDGSVIRSGRNITVIATEFKMEKTGRLVYSCRATFYSSPGQLMKFALL</sequence>
<feature type="region of interest" description="Disordered" evidence="1">
    <location>
        <begin position="1"/>
        <end position="34"/>
    </location>
</feature>
<evidence type="ECO:0000313" key="2">
    <source>
        <dbReference type="EMBL" id="KAE8697565.1"/>
    </source>
</evidence>
<dbReference type="PANTHER" id="PTHR21660">
    <property type="entry name" value="THIOESTERASE SUPERFAMILY MEMBER-RELATED"/>
    <property type="match status" value="1"/>
</dbReference>
<organism evidence="2 3">
    <name type="scientific">Hibiscus syriacus</name>
    <name type="common">Rose of Sharon</name>
    <dbReference type="NCBI Taxonomy" id="106335"/>
    <lineage>
        <taxon>Eukaryota</taxon>
        <taxon>Viridiplantae</taxon>
        <taxon>Streptophyta</taxon>
        <taxon>Embryophyta</taxon>
        <taxon>Tracheophyta</taxon>
        <taxon>Spermatophyta</taxon>
        <taxon>Magnoliopsida</taxon>
        <taxon>eudicotyledons</taxon>
        <taxon>Gunneridae</taxon>
        <taxon>Pentapetalae</taxon>
        <taxon>rosids</taxon>
        <taxon>malvids</taxon>
        <taxon>Malvales</taxon>
        <taxon>Malvaceae</taxon>
        <taxon>Malvoideae</taxon>
        <taxon>Hibiscus</taxon>
    </lineage>
</organism>
<name>A0A6A3A2X4_HIBSY</name>
<feature type="compositionally biased region" description="Polar residues" evidence="1">
    <location>
        <begin position="1"/>
        <end position="22"/>
    </location>
</feature>
<evidence type="ECO:0000256" key="1">
    <source>
        <dbReference type="SAM" id="MobiDB-lite"/>
    </source>
</evidence>
<dbReference type="Proteomes" id="UP000436088">
    <property type="component" value="Unassembled WGS sequence"/>
</dbReference>
<gene>
    <name evidence="2" type="ORF">F3Y22_tig00110621pilonHSYRG00482</name>
</gene>
<comment type="caution">
    <text evidence="2">The sequence shown here is derived from an EMBL/GenBank/DDBJ whole genome shotgun (WGS) entry which is preliminary data.</text>
</comment>
<dbReference type="SUPFAM" id="SSF54637">
    <property type="entry name" value="Thioesterase/thiol ester dehydrase-isomerase"/>
    <property type="match status" value="1"/>
</dbReference>
<dbReference type="Gene3D" id="3.10.129.10">
    <property type="entry name" value="Hotdog Thioesterase"/>
    <property type="match status" value="2"/>
</dbReference>
<protein>
    <submittedName>
        <fullName evidence="2">Signal recognition particle receptor protein isoform 1</fullName>
    </submittedName>
</protein>
<accession>A0A6A3A2X4</accession>
<dbReference type="GO" id="GO:0047617">
    <property type="term" value="F:fatty acyl-CoA hydrolase activity"/>
    <property type="evidence" value="ECO:0007669"/>
    <property type="project" value="InterPro"/>
</dbReference>
<proteinExistence type="predicted"/>
<evidence type="ECO:0000313" key="3">
    <source>
        <dbReference type="Proteomes" id="UP000436088"/>
    </source>
</evidence>
<dbReference type="AlphaFoldDB" id="A0A6A3A2X4"/>
<keyword evidence="3" id="KW-1185">Reference proteome</keyword>
<dbReference type="PANTHER" id="PTHR21660:SF12">
    <property type="entry name" value="OS07G0462700 PROTEIN"/>
    <property type="match status" value="1"/>
</dbReference>
<reference evidence="2" key="1">
    <citation type="submission" date="2019-09" db="EMBL/GenBank/DDBJ databases">
        <title>Draft genome information of white flower Hibiscus syriacus.</title>
        <authorList>
            <person name="Kim Y.-M."/>
        </authorList>
    </citation>
    <scope>NUCLEOTIDE SEQUENCE [LARGE SCALE GENOMIC DNA]</scope>
    <source>
        <strain evidence="2">YM2019G1</strain>
    </source>
</reference>
<keyword evidence="2" id="KW-0675">Receptor</keyword>
<dbReference type="EMBL" id="VEPZ02001051">
    <property type="protein sequence ID" value="KAE8697565.1"/>
    <property type="molecule type" value="Genomic_DNA"/>
</dbReference>
<dbReference type="InterPro" id="IPR029069">
    <property type="entry name" value="HotDog_dom_sf"/>
</dbReference>
<dbReference type="CDD" id="cd03443">
    <property type="entry name" value="PaaI_thioesterase"/>
    <property type="match status" value="1"/>
</dbReference>
<dbReference type="InterPro" id="IPR039298">
    <property type="entry name" value="ACOT13"/>
</dbReference>